<evidence type="ECO:0000256" key="5">
    <source>
        <dbReference type="ARBA" id="ARBA00023237"/>
    </source>
</evidence>
<name>A0A4Q1JHY5_9BACT</name>
<dbReference type="Gene3D" id="1.25.40.390">
    <property type="match status" value="1"/>
</dbReference>
<comment type="subcellular location">
    <subcellularLocation>
        <location evidence="1">Cell outer membrane</location>
    </subcellularLocation>
</comment>
<comment type="similarity">
    <text evidence="2">Belongs to the SusD family.</text>
</comment>
<dbReference type="Proteomes" id="UP000289703">
    <property type="component" value="Unassembled WGS sequence"/>
</dbReference>
<keyword evidence="5" id="KW-0998">Cell outer membrane</keyword>
<sequence>MLNFKEIEMKNKILLSLFSIVLLFSVTSCEDYVTIQPTGVLIPKTVADFEPLLEDEIYMTLYDKSQQVSFVHENYSRKDLLVEGNYRTINYYWDETGDRSETFLEDTGYGYYYRRIFYCNTILEADIITETLAEEEQKKALLAKARILRAYNYFDLINKYAKAYHPETAGTDGGILVKLTADMEVKPRQFTVKETYDQILEDCLLAVDDLKEETLNYIHPNKAFGYGFLARVYLHMHKYDLALEAAEKSLALNDYIYDWVNFYETNKNIPRYKWPEVEFESQENLFWAEGLSEFGLRYTWLYETHMEKYEAADTRALVNFEPFPYFGEPMYYFSRSDNTNVGGMKSTEVRMIRAELNARKGNLAKAMEDVNALRAKRILTADFVPLTAATTQEAMDIILSEKEKEFFATGIRYADLKRLNTEPEYARILTDHVHDKSLSLAPDSHLWVFPFAFSALEKNDALQQNTPR</sequence>
<dbReference type="GO" id="GO:0009279">
    <property type="term" value="C:cell outer membrane"/>
    <property type="evidence" value="ECO:0007669"/>
    <property type="project" value="UniProtKB-SubCell"/>
</dbReference>
<keyword evidence="9" id="KW-1185">Reference proteome</keyword>
<dbReference type="InterPro" id="IPR033985">
    <property type="entry name" value="SusD-like_N"/>
</dbReference>
<feature type="domain" description="SusD-like N-terminal" evidence="7">
    <location>
        <begin position="45"/>
        <end position="234"/>
    </location>
</feature>
<dbReference type="PROSITE" id="PS51257">
    <property type="entry name" value="PROKAR_LIPOPROTEIN"/>
    <property type="match status" value="1"/>
</dbReference>
<evidence type="ECO:0000259" key="6">
    <source>
        <dbReference type="Pfam" id="PF07980"/>
    </source>
</evidence>
<evidence type="ECO:0000256" key="3">
    <source>
        <dbReference type="ARBA" id="ARBA00022729"/>
    </source>
</evidence>
<evidence type="ECO:0000313" key="8">
    <source>
        <dbReference type="EMBL" id="RXQ88049.1"/>
    </source>
</evidence>
<dbReference type="InterPro" id="IPR011990">
    <property type="entry name" value="TPR-like_helical_dom_sf"/>
</dbReference>
<dbReference type="EMBL" id="SAXA01000020">
    <property type="protein sequence ID" value="RXQ88049.1"/>
    <property type="molecule type" value="Genomic_DNA"/>
</dbReference>
<comment type="caution">
    <text evidence="8">The sequence shown here is derived from an EMBL/GenBank/DDBJ whole genome shotgun (WGS) entry which is preliminary data.</text>
</comment>
<evidence type="ECO:0000259" key="7">
    <source>
        <dbReference type="Pfam" id="PF14322"/>
    </source>
</evidence>
<dbReference type="AlphaFoldDB" id="A0A4Q1JHY5"/>
<keyword evidence="3" id="KW-0732">Signal</keyword>
<dbReference type="OrthoDB" id="729505at2"/>
<dbReference type="SUPFAM" id="SSF48452">
    <property type="entry name" value="TPR-like"/>
    <property type="match status" value="1"/>
</dbReference>
<keyword evidence="4" id="KW-0472">Membrane</keyword>
<organism evidence="8 9">
    <name type="scientific">Ancylomarina salipaludis</name>
    <dbReference type="NCBI Taxonomy" id="2501299"/>
    <lineage>
        <taxon>Bacteria</taxon>
        <taxon>Pseudomonadati</taxon>
        <taxon>Bacteroidota</taxon>
        <taxon>Bacteroidia</taxon>
        <taxon>Marinilabiliales</taxon>
        <taxon>Marinifilaceae</taxon>
        <taxon>Ancylomarina</taxon>
    </lineage>
</organism>
<dbReference type="Pfam" id="PF07980">
    <property type="entry name" value="SusD_RagB"/>
    <property type="match status" value="1"/>
</dbReference>
<reference evidence="8 9" key="1">
    <citation type="submission" date="2019-01" db="EMBL/GenBank/DDBJ databases">
        <title>Ancylomarina salipaludis sp. nov., isolated from a salt marsh.</title>
        <authorList>
            <person name="Yoon J.-H."/>
        </authorList>
    </citation>
    <scope>NUCLEOTIDE SEQUENCE [LARGE SCALE GENOMIC DNA]</scope>
    <source>
        <strain evidence="8 9">SHSM-M15</strain>
    </source>
</reference>
<dbReference type="Pfam" id="PF14322">
    <property type="entry name" value="SusD-like_3"/>
    <property type="match status" value="1"/>
</dbReference>
<gene>
    <name evidence="8" type="ORF">EO244_15650</name>
</gene>
<feature type="domain" description="RagB/SusD" evidence="6">
    <location>
        <begin position="347"/>
        <end position="465"/>
    </location>
</feature>
<evidence type="ECO:0000256" key="2">
    <source>
        <dbReference type="ARBA" id="ARBA00006275"/>
    </source>
</evidence>
<evidence type="ECO:0000256" key="4">
    <source>
        <dbReference type="ARBA" id="ARBA00023136"/>
    </source>
</evidence>
<evidence type="ECO:0000256" key="1">
    <source>
        <dbReference type="ARBA" id="ARBA00004442"/>
    </source>
</evidence>
<accession>A0A4Q1JHY5</accession>
<dbReference type="InterPro" id="IPR012944">
    <property type="entry name" value="SusD_RagB_dom"/>
</dbReference>
<proteinExistence type="inferred from homology"/>
<protein>
    <submittedName>
        <fullName evidence="8">RagB/SusD family nutrient uptake outer membrane protein</fullName>
    </submittedName>
</protein>
<evidence type="ECO:0000313" key="9">
    <source>
        <dbReference type="Proteomes" id="UP000289703"/>
    </source>
</evidence>